<evidence type="ECO:0000313" key="1">
    <source>
        <dbReference type="EMBL" id="TDQ71240.1"/>
    </source>
</evidence>
<proteinExistence type="predicted"/>
<reference evidence="1 2" key="1">
    <citation type="submission" date="2019-03" db="EMBL/GenBank/DDBJ databases">
        <title>Genomic Encyclopedia of Type Strains, Phase IV (KMG-IV): sequencing the most valuable type-strain genomes for metagenomic binning, comparative biology and taxonomic classification.</title>
        <authorList>
            <person name="Goeker M."/>
        </authorList>
    </citation>
    <scope>NUCLEOTIDE SEQUENCE [LARGE SCALE GENOMIC DNA]</scope>
    <source>
        <strain evidence="1 2">DSM 13328</strain>
    </source>
</reference>
<name>A0A484F641_9EURY</name>
<gene>
    <name evidence="1" type="ORF">C7391_0345</name>
</gene>
<dbReference type="RefSeq" id="WP_133516815.1">
    <property type="nucleotide sequence ID" value="NZ_JAHDUW010000001.1"/>
</dbReference>
<evidence type="ECO:0000313" key="2">
    <source>
        <dbReference type="Proteomes" id="UP000294855"/>
    </source>
</evidence>
<dbReference type="EMBL" id="SNYS01000005">
    <property type="protein sequence ID" value="TDQ71240.1"/>
    <property type="molecule type" value="Genomic_DNA"/>
</dbReference>
<accession>A0A484F641</accession>
<comment type="caution">
    <text evidence="1">The sequence shown here is derived from an EMBL/GenBank/DDBJ whole genome shotgun (WGS) entry which is preliminary data.</text>
</comment>
<sequence>MKICQKRVNKIAFLDEYINKKIRIAIPYSTELNEKLERIGFTPSFEMGESVLPKKIGPATKKNAEGYEIIHKDRPKEIKISTRLWTRQEWAGRDHTREVTDLVQIPYERYPRTSILPYGVELMITKDQNNQKMITTSEILCDECNLELIKNTINMYLEIFGECHILLPNMNIIQPSQFKKLNWEILPHGQYPWEVRREQVRKFIEKASKGNRATIDFRLETINSFHPDFTAMGLNGFNGYLIFGFTDKDIYILESTVINNATYILEKDWEELSKLTKREILSENLHKARIIHKLSWKNDITELLES</sequence>
<organism evidence="1 2">
    <name type="scientific">Methanimicrococcus blatticola</name>
    <dbReference type="NCBI Taxonomy" id="91560"/>
    <lineage>
        <taxon>Archaea</taxon>
        <taxon>Methanobacteriati</taxon>
        <taxon>Methanobacteriota</taxon>
        <taxon>Stenosarchaea group</taxon>
        <taxon>Methanomicrobia</taxon>
        <taxon>Methanosarcinales</taxon>
        <taxon>Methanosarcinaceae</taxon>
        <taxon>Methanimicrococcus</taxon>
    </lineage>
</organism>
<keyword evidence="2" id="KW-1185">Reference proteome</keyword>
<dbReference type="AlphaFoldDB" id="A0A484F641"/>
<dbReference type="OrthoDB" id="359464at2157"/>
<protein>
    <submittedName>
        <fullName evidence="1">Uncharacterized protein</fullName>
    </submittedName>
</protein>
<dbReference type="Proteomes" id="UP000294855">
    <property type="component" value="Unassembled WGS sequence"/>
</dbReference>